<accession>A0A6C0AFX9</accession>
<protein>
    <submittedName>
        <fullName evidence="1">Uncharacterized protein</fullName>
    </submittedName>
</protein>
<organism evidence="1">
    <name type="scientific">viral metagenome</name>
    <dbReference type="NCBI Taxonomy" id="1070528"/>
    <lineage>
        <taxon>unclassified sequences</taxon>
        <taxon>metagenomes</taxon>
        <taxon>organismal metagenomes</taxon>
    </lineage>
</organism>
<dbReference type="AlphaFoldDB" id="A0A6C0AFX9"/>
<evidence type="ECO:0000313" key="1">
    <source>
        <dbReference type="EMBL" id="QHS78373.1"/>
    </source>
</evidence>
<reference evidence="1" key="1">
    <citation type="journal article" date="2020" name="Nature">
        <title>Giant virus diversity and host interactions through global metagenomics.</title>
        <authorList>
            <person name="Schulz F."/>
            <person name="Roux S."/>
            <person name="Paez-Espino D."/>
            <person name="Jungbluth S."/>
            <person name="Walsh D.A."/>
            <person name="Denef V.J."/>
            <person name="McMahon K.D."/>
            <person name="Konstantinidis K.T."/>
            <person name="Eloe-Fadrosh E.A."/>
            <person name="Kyrpides N.C."/>
            <person name="Woyke T."/>
        </authorList>
    </citation>
    <scope>NUCLEOTIDE SEQUENCE</scope>
    <source>
        <strain evidence="1">GVMAG-S-1021933-23</strain>
    </source>
</reference>
<dbReference type="EMBL" id="MN740596">
    <property type="protein sequence ID" value="QHS78373.1"/>
    <property type="molecule type" value="Genomic_DNA"/>
</dbReference>
<proteinExistence type="predicted"/>
<name>A0A6C0AFX9_9ZZZZ</name>
<sequence length="212" mass="25791">MHINKNIFEQEEYSYLVNSCLYNNLVLDDDNTTIEIKCCSKFTKDLKELIDNLLFWGVNIDNYPEEFYNLLFESRKKSISIIENSEKTEYFDVLLDILKIKKPKKYFLFYSMKYSEKYENLQLICLKLCFKNNYDISSRILSDYISLKMIEILVENGFIFDRDYLFSCRKFECFKKVYDLIDFIDEELYNIYFNKGYSFAFQYIMKTYGMRL</sequence>